<dbReference type="EMBL" id="KZ309063">
    <property type="protein sequence ID" value="KAG8236705.1"/>
    <property type="molecule type" value="Genomic_DNA"/>
</dbReference>
<dbReference type="AlphaFoldDB" id="A0A8K0P5I3"/>
<reference evidence="1" key="2">
    <citation type="submission" date="2017-10" db="EMBL/GenBank/DDBJ databases">
        <title>Ladona fulva Genome sequencing and assembly.</title>
        <authorList>
            <person name="Murali S."/>
            <person name="Richards S."/>
            <person name="Bandaranaike D."/>
            <person name="Bellair M."/>
            <person name="Blankenburg K."/>
            <person name="Chao H."/>
            <person name="Dinh H."/>
            <person name="Doddapaneni H."/>
            <person name="Dugan-Rocha S."/>
            <person name="Elkadiri S."/>
            <person name="Gnanaolivu R."/>
            <person name="Hernandez B."/>
            <person name="Skinner E."/>
            <person name="Javaid M."/>
            <person name="Lee S."/>
            <person name="Li M."/>
            <person name="Ming W."/>
            <person name="Munidasa M."/>
            <person name="Muniz J."/>
            <person name="Nguyen L."/>
            <person name="Hughes D."/>
            <person name="Osuji N."/>
            <person name="Pu L.-L."/>
            <person name="Puazo M."/>
            <person name="Qu C."/>
            <person name="Quiroz J."/>
            <person name="Raj R."/>
            <person name="Weissenberger G."/>
            <person name="Xin Y."/>
            <person name="Zou X."/>
            <person name="Han Y."/>
            <person name="Worley K."/>
            <person name="Muzny D."/>
            <person name="Gibbs R."/>
        </authorList>
    </citation>
    <scope>NUCLEOTIDE SEQUENCE</scope>
    <source>
        <strain evidence="1">Sampled in the wild</strain>
    </source>
</reference>
<evidence type="ECO:0000313" key="1">
    <source>
        <dbReference type="EMBL" id="KAG8236705.1"/>
    </source>
</evidence>
<sequence>MQQQRPLTRYLPIKGGQLDLRAHVEWAGHQPDLCPHVEISASACRGHLLKAPASLSAAVSRRSSTSHSRSVLSGFRGGSWSRRWFAIEEVYVDHLNSVKSPSPQLTFCVKTRERTFHLVAPSAEAMRIWVDVIFTGAEGYTQFDHVS</sequence>
<accession>A0A8K0P5I3</accession>
<dbReference type="PANTHER" id="PTHR12156:SF5">
    <property type="entry name" value="FI18040P1"/>
    <property type="match status" value="1"/>
</dbReference>
<evidence type="ECO:0008006" key="3">
    <source>
        <dbReference type="Google" id="ProtNLM"/>
    </source>
</evidence>
<dbReference type="Proteomes" id="UP000792457">
    <property type="component" value="Unassembled WGS sequence"/>
</dbReference>
<dbReference type="InterPro" id="IPR011993">
    <property type="entry name" value="PH-like_dom_sf"/>
</dbReference>
<organism evidence="1 2">
    <name type="scientific">Ladona fulva</name>
    <name type="common">Scarce chaser dragonfly</name>
    <name type="synonym">Libellula fulva</name>
    <dbReference type="NCBI Taxonomy" id="123851"/>
    <lineage>
        <taxon>Eukaryota</taxon>
        <taxon>Metazoa</taxon>
        <taxon>Ecdysozoa</taxon>
        <taxon>Arthropoda</taxon>
        <taxon>Hexapoda</taxon>
        <taxon>Insecta</taxon>
        <taxon>Pterygota</taxon>
        <taxon>Palaeoptera</taxon>
        <taxon>Odonata</taxon>
        <taxon>Epiprocta</taxon>
        <taxon>Anisoptera</taxon>
        <taxon>Libelluloidea</taxon>
        <taxon>Libellulidae</taxon>
        <taxon>Ladona</taxon>
    </lineage>
</organism>
<protein>
    <recommendedName>
        <fullName evidence="3">PH domain-containing protein</fullName>
    </recommendedName>
</protein>
<dbReference type="OrthoDB" id="6020705at2759"/>
<name>A0A8K0P5I3_LADFU</name>
<dbReference type="SUPFAM" id="SSF50729">
    <property type="entry name" value="PH domain-like"/>
    <property type="match status" value="1"/>
</dbReference>
<dbReference type="InterPro" id="IPR052212">
    <property type="entry name" value="PH-like_domain"/>
</dbReference>
<proteinExistence type="predicted"/>
<reference evidence="1" key="1">
    <citation type="submission" date="2013-04" db="EMBL/GenBank/DDBJ databases">
        <authorList>
            <person name="Qu J."/>
            <person name="Murali S.C."/>
            <person name="Bandaranaike D."/>
            <person name="Bellair M."/>
            <person name="Blankenburg K."/>
            <person name="Chao H."/>
            <person name="Dinh H."/>
            <person name="Doddapaneni H."/>
            <person name="Downs B."/>
            <person name="Dugan-Rocha S."/>
            <person name="Elkadiri S."/>
            <person name="Gnanaolivu R.D."/>
            <person name="Hernandez B."/>
            <person name="Javaid M."/>
            <person name="Jayaseelan J.C."/>
            <person name="Lee S."/>
            <person name="Li M."/>
            <person name="Ming W."/>
            <person name="Munidasa M."/>
            <person name="Muniz J."/>
            <person name="Nguyen L."/>
            <person name="Ongeri F."/>
            <person name="Osuji N."/>
            <person name="Pu L.-L."/>
            <person name="Puazo M."/>
            <person name="Qu C."/>
            <person name="Quiroz J."/>
            <person name="Raj R."/>
            <person name="Weissenberger G."/>
            <person name="Xin Y."/>
            <person name="Zou X."/>
            <person name="Han Y."/>
            <person name="Richards S."/>
            <person name="Worley K."/>
            <person name="Muzny D."/>
            <person name="Gibbs R."/>
        </authorList>
    </citation>
    <scope>NUCLEOTIDE SEQUENCE</scope>
    <source>
        <strain evidence="1">Sampled in the wild</strain>
    </source>
</reference>
<keyword evidence="2" id="KW-1185">Reference proteome</keyword>
<gene>
    <name evidence="1" type="ORF">J437_LFUL017160</name>
</gene>
<dbReference type="Gene3D" id="2.30.29.30">
    <property type="entry name" value="Pleckstrin-homology domain (PH domain)/Phosphotyrosine-binding domain (PTB)"/>
    <property type="match status" value="1"/>
</dbReference>
<dbReference type="PANTHER" id="PTHR12156">
    <property type="entry name" value="PLECKSTRIN HOMOLOGY-LIKE DOMAIN, FAMILY B, MEMBER 3"/>
    <property type="match status" value="1"/>
</dbReference>
<evidence type="ECO:0000313" key="2">
    <source>
        <dbReference type="Proteomes" id="UP000792457"/>
    </source>
</evidence>
<comment type="caution">
    <text evidence="1">The sequence shown here is derived from an EMBL/GenBank/DDBJ whole genome shotgun (WGS) entry which is preliminary data.</text>
</comment>